<dbReference type="EMBL" id="UINC01135613">
    <property type="protein sequence ID" value="SVD19869.1"/>
    <property type="molecule type" value="Genomic_DNA"/>
</dbReference>
<protein>
    <recommendedName>
        <fullName evidence="1">Luciferase-like domain-containing protein</fullName>
    </recommendedName>
</protein>
<dbReference type="AlphaFoldDB" id="A0A382TCK7"/>
<accession>A0A382TCK7</accession>
<sequence>MTKLSFGVFDVMSRGVAESYSSAADMYDDHIQLAAEVEQKGYEYYFSIEHQSSPLSYLTSPNVYFASLARNTSVLRFGMMIYQMPFHHPIRL</sequence>
<gene>
    <name evidence="2" type="ORF">METZ01_LOCUS372723</name>
</gene>
<dbReference type="Pfam" id="PF00296">
    <property type="entry name" value="Bac_luciferase"/>
    <property type="match status" value="1"/>
</dbReference>
<dbReference type="GO" id="GO:0016705">
    <property type="term" value="F:oxidoreductase activity, acting on paired donors, with incorporation or reduction of molecular oxygen"/>
    <property type="evidence" value="ECO:0007669"/>
    <property type="project" value="InterPro"/>
</dbReference>
<dbReference type="Gene3D" id="3.20.20.30">
    <property type="entry name" value="Luciferase-like domain"/>
    <property type="match status" value="1"/>
</dbReference>
<dbReference type="InterPro" id="IPR011251">
    <property type="entry name" value="Luciferase-like_dom"/>
</dbReference>
<feature type="non-terminal residue" evidence="2">
    <location>
        <position position="92"/>
    </location>
</feature>
<dbReference type="SUPFAM" id="SSF51679">
    <property type="entry name" value="Bacterial luciferase-like"/>
    <property type="match status" value="1"/>
</dbReference>
<proteinExistence type="predicted"/>
<feature type="domain" description="Luciferase-like" evidence="1">
    <location>
        <begin position="6"/>
        <end position="92"/>
    </location>
</feature>
<dbReference type="InterPro" id="IPR036661">
    <property type="entry name" value="Luciferase-like_sf"/>
</dbReference>
<evidence type="ECO:0000259" key="1">
    <source>
        <dbReference type="Pfam" id="PF00296"/>
    </source>
</evidence>
<name>A0A382TCK7_9ZZZZ</name>
<organism evidence="2">
    <name type="scientific">marine metagenome</name>
    <dbReference type="NCBI Taxonomy" id="408172"/>
    <lineage>
        <taxon>unclassified sequences</taxon>
        <taxon>metagenomes</taxon>
        <taxon>ecological metagenomes</taxon>
    </lineage>
</organism>
<reference evidence="2" key="1">
    <citation type="submission" date="2018-05" db="EMBL/GenBank/DDBJ databases">
        <authorList>
            <person name="Lanie J.A."/>
            <person name="Ng W.-L."/>
            <person name="Kazmierczak K.M."/>
            <person name="Andrzejewski T.M."/>
            <person name="Davidsen T.M."/>
            <person name="Wayne K.J."/>
            <person name="Tettelin H."/>
            <person name="Glass J.I."/>
            <person name="Rusch D."/>
            <person name="Podicherti R."/>
            <person name="Tsui H.-C.T."/>
            <person name="Winkler M.E."/>
        </authorList>
    </citation>
    <scope>NUCLEOTIDE SEQUENCE</scope>
</reference>
<evidence type="ECO:0000313" key="2">
    <source>
        <dbReference type="EMBL" id="SVD19869.1"/>
    </source>
</evidence>